<keyword evidence="1" id="KW-0472">Membrane</keyword>
<keyword evidence="1" id="KW-1133">Transmembrane helix</keyword>
<name>A0A841KWL7_9FIRM</name>
<evidence type="ECO:0000313" key="3">
    <source>
        <dbReference type="Proteomes" id="UP000579281"/>
    </source>
</evidence>
<dbReference type="EMBL" id="JACHEN010000028">
    <property type="protein sequence ID" value="MBB6217763.1"/>
    <property type="molecule type" value="Genomic_DNA"/>
</dbReference>
<reference evidence="2 3" key="1">
    <citation type="submission" date="2020-08" db="EMBL/GenBank/DDBJ databases">
        <title>Genomic Encyclopedia of Type Strains, Phase IV (KMG-IV): sequencing the most valuable type-strain genomes for metagenomic binning, comparative biology and taxonomic classification.</title>
        <authorList>
            <person name="Goeker M."/>
        </authorList>
    </citation>
    <scope>NUCLEOTIDE SEQUENCE [LARGE SCALE GENOMIC DNA]</scope>
    <source>
        <strain evidence="2 3">DSM 103526</strain>
    </source>
</reference>
<comment type="caution">
    <text evidence="2">The sequence shown here is derived from an EMBL/GenBank/DDBJ whole genome shotgun (WGS) entry which is preliminary data.</text>
</comment>
<accession>A0A841KWL7</accession>
<dbReference type="Proteomes" id="UP000579281">
    <property type="component" value="Unassembled WGS sequence"/>
</dbReference>
<proteinExistence type="predicted"/>
<feature type="transmembrane region" description="Helical" evidence="1">
    <location>
        <begin position="7"/>
        <end position="25"/>
    </location>
</feature>
<keyword evidence="1" id="KW-0812">Transmembrane</keyword>
<feature type="transmembrane region" description="Helical" evidence="1">
    <location>
        <begin position="69"/>
        <end position="90"/>
    </location>
</feature>
<gene>
    <name evidence="2" type="ORF">HNQ80_003886</name>
</gene>
<protein>
    <submittedName>
        <fullName evidence="2">Uncharacterized protein</fullName>
    </submittedName>
</protein>
<organism evidence="2 3">
    <name type="scientific">Anaerosolibacter carboniphilus</name>
    <dbReference type="NCBI Taxonomy" id="1417629"/>
    <lineage>
        <taxon>Bacteria</taxon>
        <taxon>Bacillati</taxon>
        <taxon>Bacillota</taxon>
        <taxon>Clostridia</taxon>
        <taxon>Peptostreptococcales</taxon>
        <taxon>Thermotaleaceae</taxon>
        <taxon>Anaerosolibacter</taxon>
    </lineage>
</organism>
<keyword evidence="3" id="KW-1185">Reference proteome</keyword>
<dbReference type="AlphaFoldDB" id="A0A841KWL7"/>
<sequence length="100" mass="11629">MHRLNKFYFNVSIIIAVITTVLVPSNPEQGNILLKYKYGFPLNYITIIQRKPISKWFGTNFFAGNMGLAINPLTFLINILVLYFVILYLVKMFLRHSSKN</sequence>
<evidence type="ECO:0000313" key="2">
    <source>
        <dbReference type="EMBL" id="MBB6217763.1"/>
    </source>
</evidence>
<evidence type="ECO:0000256" key="1">
    <source>
        <dbReference type="SAM" id="Phobius"/>
    </source>
</evidence>